<dbReference type="OrthoDB" id="110299at2157"/>
<protein>
    <submittedName>
        <fullName evidence="1">DNA alkylation repair enzyme</fullName>
    </submittedName>
</protein>
<dbReference type="KEGG" id="mbak:MSBR3_2814"/>
<accession>A0A0E3SNY4</accession>
<dbReference type="PATRIC" id="fig|1434107.4.peg.3563"/>
<dbReference type="RefSeq" id="WP_048109035.1">
    <property type="nucleotide sequence ID" value="NZ_CP009517.1"/>
</dbReference>
<dbReference type="Gene3D" id="1.25.10.90">
    <property type="match status" value="1"/>
</dbReference>
<dbReference type="PANTHER" id="PTHR34070:SF1">
    <property type="entry name" value="DNA ALKYLATION REPAIR PROTEIN"/>
    <property type="match status" value="1"/>
</dbReference>
<dbReference type="Proteomes" id="UP000033066">
    <property type="component" value="Chromosome"/>
</dbReference>
<dbReference type="InterPro" id="IPR016024">
    <property type="entry name" value="ARM-type_fold"/>
</dbReference>
<name>A0A0E3SNY4_METBA</name>
<dbReference type="Pfam" id="PF08713">
    <property type="entry name" value="DNA_alkylation"/>
    <property type="match status" value="1"/>
</dbReference>
<dbReference type="EMBL" id="CP009517">
    <property type="protein sequence ID" value="AKB83392.1"/>
    <property type="molecule type" value="Genomic_DNA"/>
</dbReference>
<keyword evidence="2" id="KW-1185">Reference proteome</keyword>
<dbReference type="STRING" id="1434107.MSBR3_2814"/>
<dbReference type="PANTHER" id="PTHR34070">
    <property type="entry name" value="ARMADILLO-TYPE FOLD"/>
    <property type="match status" value="1"/>
</dbReference>
<sequence length="240" mass="28347">MEPNIISRIREELALNADEKTKNSSSRFFKEEVYCYGVKTAIVGKIAKNYFNEMKSEGKKEIFDLCEELFRSDYCEEAFIAADWAYMVRNDYSEDDFFTFERWVENYVNNWAKCDSLCNHAVGSFIEKFPTHVEKLKLWALSDNMWLRRAAAVTLVLPARKGNFLKDVFEISDILLKDKEDLVQKGYGWMLKEASKPHMQEVFEYVMNNKKEMPRTALRYAIEKMPPDLKARAMEKDWKK</sequence>
<dbReference type="GeneID" id="24790443"/>
<reference evidence="1" key="1">
    <citation type="submission" date="2014-07" db="EMBL/GenBank/DDBJ databases">
        <title>Methanogenic archaea and the global carbon cycle.</title>
        <authorList>
            <person name="Henriksen J.R."/>
            <person name="Luke J."/>
            <person name="Reinhart S."/>
            <person name="Benedict M.N."/>
            <person name="Youngblut N.D."/>
            <person name="Metcalf M.E."/>
            <person name="Whitaker R.J."/>
            <person name="Metcalf W.W."/>
        </authorList>
    </citation>
    <scope>NUCLEOTIDE SEQUENCE [LARGE SCALE GENOMIC DNA]</scope>
    <source>
        <strain evidence="1">3</strain>
    </source>
</reference>
<dbReference type="SUPFAM" id="SSF48371">
    <property type="entry name" value="ARM repeat"/>
    <property type="match status" value="1"/>
</dbReference>
<dbReference type="InterPro" id="IPR014825">
    <property type="entry name" value="DNA_alkylation"/>
</dbReference>
<evidence type="ECO:0000313" key="2">
    <source>
        <dbReference type="Proteomes" id="UP000033066"/>
    </source>
</evidence>
<organism evidence="1 2">
    <name type="scientific">Methanosarcina barkeri 3</name>
    <dbReference type="NCBI Taxonomy" id="1434107"/>
    <lineage>
        <taxon>Archaea</taxon>
        <taxon>Methanobacteriati</taxon>
        <taxon>Methanobacteriota</taxon>
        <taxon>Stenosarchaea group</taxon>
        <taxon>Methanomicrobia</taxon>
        <taxon>Methanosarcinales</taxon>
        <taxon>Methanosarcinaceae</taxon>
        <taxon>Methanosarcina</taxon>
    </lineage>
</organism>
<proteinExistence type="predicted"/>
<dbReference type="AlphaFoldDB" id="A0A0E3SNY4"/>
<dbReference type="HOGENOM" id="CLU_079880_2_0_2"/>
<gene>
    <name evidence="1" type="ORF">MSBR3_2814</name>
</gene>
<dbReference type="CDD" id="cd06561">
    <property type="entry name" value="AlkD_like"/>
    <property type="match status" value="1"/>
</dbReference>
<evidence type="ECO:0000313" key="1">
    <source>
        <dbReference type="EMBL" id="AKB83392.1"/>
    </source>
</evidence>